<dbReference type="PANTHER" id="PTHR13754">
    <property type="entry name" value="METALLO-BETA-LACTAMASE SUPERFAMILY PROTEIN"/>
    <property type="match status" value="1"/>
</dbReference>
<dbReference type="InterPro" id="IPR052926">
    <property type="entry name" value="Metallo-beta-lactamase_dom"/>
</dbReference>
<organism evidence="2">
    <name type="scientific">marine sediment metagenome</name>
    <dbReference type="NCBI Taxonomy" id="412755"/>
    <lineage>
        <taxon>unclassified sequences</taxon>
        <taxon>metagenomes</taxon>
        <taxon>ecological metagenomes</taxon>
    </lineage>
</organism>
<sequence length="235" mass="27514">LTFLHNSDLRGYQFYDTDMLILSHWHYDHTGGLLKILERIEKEVPVICHENATFERFFRRERNLKIEDLEERSREEILPLLSSSKIVNQEPIDLKKIKTLNGQVQFTRDLYEILNVDGLKIVLSGEIPRNHIEEDFNNFFSLQNGILKMDKILDDKFLILEFDENIILINGCCHSGLMNTLDYVKNYSNKPISHIIGGVHMANASDQRIINTLDYLDKLDKYLNELYIFPIHCSG</sequence>
<name>X1J314_9ZZZZ</name>
<protein>
    <recommendedName>
        <fullName evidence="1">Metallo-beta-lactamase domain-containing protein</fullName>
    </recommendedName>
</protein>
<dbReference type="CDD" id="cd07713">
    <property type="entry name" value="DHPS-like_MBL-fold"/>
    <property type="match status" value="1"/>
</dbReference>
<evidence type="ECO:0000313" key="2">
    <source>
        <dbReference type="EMBL" id="GAH88372.1"/>
    </source>
</evidence>
<dbReference type="EMBL" id="BARU01040141">
    <property type="protein sequence ID" value="GAH88372.1"/>
    <property type="molecule type" value="Genomic_DNA"/>
</dbReference>
<dbReference type="Pfam" id="PF00753">
    <property type="entry name" value="Lactamase_B"/>
    <property type="match status" value="1"/>
</dbReference>
<feature type="domain" description="Metallo-beta-lactamase" evidence="1">
    <location>
        <begin position="19"/>
        <end position="46"/>
    </location>
</feature>
<feature type="non-terminal residue" evidence="2">
    <location>
        <position position="1"/>
    </location>
</feature>
<dbReference type="GO" id="GO:0016740">
    <property type="term" value="F:transferase activity"/>
    <property type="evidence" value="ECO:0007669"/>
    <property type="project" value="TreeGrafter"/>
</dbReference>
<dbReference type="SUPFAM" id="SSF56281">
    <property type="entry name" value="Metallo-hydrolase/oxidoreductase"/>
    <property type="match status" value="1"/>
</dbReference>
<accession>X1J314</accession>
<comment type="caution">
    <text evidence="2">The sequence shown here is derived from an EMBL/GenBank/DDBJ whole genome shotgun (WGS) entry which is preliminary data.</text>
</comment>
<gene>
    <name evidence="2" type="ORF">S03H2_62110</name>
</gene>
<dbReference type="InterPro" id="IPR001279">
    <property type="entry name" value="Metallo-B-lactamas"/>
</dbReference>
<dbReference type="Gene3D" id="3.60.15.10">
    <property type="entry name" value="Ribonuclease Z/Hydroxyacylglutathione hydrolase-like"/>
    <property type="match status" value="1"/>
</dbReference>
<reference evidence="2" key="1">
    <citation type="journal article" date="2014" name="Front. Microbiol.">
        <title>High frequency of phylogenetically diverse reductive dehalogenase-homologous genes in deep subseafloor sedimentary metagenomes.</title>
        <authorList>
            <person name="Kawai M."/>
            <person name="Futagami T."/>
            <person name="Toyoda A."/>
            <person name="Takaki Y."/>
            <person name="Nishi S."/>
            <person name="Hori S."/>
            <person name="Arai W."/>
            <person name="Tsubouchi T."/>
            <person name="Morono Y."/>
            <person name="Uchiyama I."/>
            <person name="Ito T."/>
            <person name="Fujiyama A."/>
            <person name="Inagaki F."/>
            <person name="Takami H."/>
        </authorList>
    </citation>
    <scope>NUCLEOTIDE SEQUENCE</scope>
    <source>
        <strain evidence="2">Expedition CK06-06</strain>
    </source>
</reference>
<dbReference type="PANTHER" id="PTHR13754:SF18">
    <property type="entry name" value="7,8-DIHYDROPTERIN-6-METHYL-4-(BETA-D-RIBOFURANOSYL)-AMINOBENZENE-5'-PHOSPHATE SYNTHASE"/>
    <property type="match status" value="1"/>
</dbReference>
<feature type="non-terminal residue" evidence="2">
    <location>
        <position position="235"/>
    </location>
</feature>
<dbReference type="AlphaFoldDB" id="X1J314"/>
<proteinExistence type="predicted"/>
<dbReference type="InterPro" id="IPR036866">
    <property type="entry name" value="RibonucZ/Hydroxyglut_hydro"/>
</dbReference>
<evidence type="ECO:0000259" key="1">
    <source>
        <dbReference type="Pfam" id="PF00753"/>
    </source>
</evidence>
<dbReference type="InterPro" id="IPR041712">
    <property type="entry name" value="DHPS-like_MBL-fold"/>
</dbReference>